<reference evidence="1 2" key="1">
    <citation type="submission" date="2019-09" db="EMBL/GenBank/DDBJ databases">
        <title>Prevotella A2879 sp. nov., isolated from an abscess of a patient.</title>
        <authorList>
            <person name="Buhl M."/>
            <person name="Oberhettinger P."/>
        </authorList>
    </citation>
    <scope>NUCLEOTIDE SEQUENCE [LARGE SCALE GENOMIC DNA]</scope>
    <source>
        <strain evidence="1 2">A2879</strain>
    </source>
</reference>
<evidence type="ECO:0008006" key="3">
    <source>
        <dbReference type="Google" id="ProtNLM"/>
    </source>
</evidence>
<gene>
    <name evidence="1" type="ORF">F0475_05240</name>
</gene>
<accession>A0A7C9LT64</accession>
<evidence type="ECO:0000313" key="1">
    <source>
        <dbReference type="EMBL" id="MUL27719.1"/>
    </source>
</evidence>
<name>A0A7C9LT64_9BACT</name>
<evidence type="ECO:0000313" key="2">
    <source>
        <dbReference type="Proteomes" id="UP000482295"/>
    </source>
</evidence>
<proteinExistence type="predicted"/>
<keyword evidence="2" id="KW-1185">Reference proteome</keyword>
<organism evidence="1 2">
    <name type="scientific">Prevotella vespertina</name>
    <dbReference type="NCBI Taxonomy" id="2608404"/>
    <lineage>
        <taxon>Bacteria</taxon>
        <taxon>Pseudomonadati</taxon>
        <taxon>Bacteroidota</taxon>
        <taxon>Bacteroidia</taxon>
        <taxon>Bacteroidales</taxon>
        <taxon>Prevotellaceae</taxon>
        <taxon>Prevotella</taxon>
    </lineage>
</organism>
<dbReference type="PROSITE" id="PS51257">
    <property type="entry name" value="PROKAR_LIPOPROTEIN"/>
    <property type="match status" value="1"/>
</dbReference>
<dbReference type="EMBL" id="VVIQ01000004">
    <property type="protein sequence ID" value="MUL27719.1"/>
    <property type="molecule type" value="Genomic_DNA"/>
</dbReference>
<protein>
    <recommendedName>
        <fullName evidence="3">Lipoprotein</fullName>
    </recommendedName>
</protein>
<sequence>MVKKLIYYILIGVLLLATGCTRSSEEYAEEDYEKLFPFKGIDKPKLSYEDQVIQLGNPDAPVTDYVYPGVDITDNVRDYTVTLTCSYTEVNLLGQLVEDSDISSRYTIRYISPDKQLHVIASNRRDETATTFLTNGMEYKITFTAHSGYPMYICVNGVGPRGSSIKATISAVSEDGLTIVKPLTVNQHQNEEGIDKIKSPFCGYIILP</sequence>
<dbReference type="Proteomes" id="UP000482295">
    <property type="component" value="Unassembled WGS sequence"/>
</dbReference>
<dbReference type="AlphaFoldDB" id="A0A7C9LT64"/>
<dbReference type="RefSeq" id="WP_155715771.1">
    <property type="nucleotide sequence ID" value="NZ_VVIQ01000004.1"/>
</dbReference>
<comment type="caution">
    <text evidence="1">The sequence shown here is derived from an EMBL/GenBank/DDBJ whole genome shotgun (WGS) entry which is preliminary data.</text>
</comment>